<accession>A0A7N1A9U9</accession>
<evidence type="ECO:0000313" key="2">
    <source>
        <dbReference type="Proteomes" id="UP000594263"/>
    </source>
</evidence>
<proteinExistence type="predicted"/>
<sequence length="61" mass="7134">MSKQRIPGLLITMRAETMQIKWKWASRWGESKWPWFQLVTRILLTNGSSCSWSTVCSVCKT</sequence>
<organism evidence="1 2">
    <name type="scientific">Kalanchoe fedtschenkoi</name>
    <name type="common">Lavender scallops</name>
    <name type="synonym">South American air plant</name>
    <dbReference type="NCBI Taxonomy" id="63787"/>
    <lineage>
        <taxon>Eukaryota</taxon>
        <taxon>Viridiplantae</taxon>
        <taxon>Streptophyta</taxon>
        <taxon>Embryophyta</taxon>
        <taxon>Tracheophyta</taxon>
        <taxon>Spermatophyta</taxon>
        <taxon>Magnoliopsida</taxon>
        <taxon>eudicotyledons</taxon>
        <taxon>Gunneridae</taxon>
        <taxon>Pentapetalae</taxon>
        <taxon>Saxifragales</taxon>
        <taxon>Crassulaceae</taxon>
        <taxon>Kalanchoe</taxon>
    </lineage>
</organism>
<keyword evidence="2" id="KW-1185">Reference proteome</keyword>
<dbReference type="Proteomes" id="UP000594263">
    <property type="component" value="Unplaced"/>
</dbReference>
<reference evidence="1" key="1">
    <citation type="submission" date="2021-01" db="UniProtKB">
        <authorList>
            <consortium name="EnsemblPlants"/>
        </authorList>
    </citation>
    <scope>IDENTIFICATION</scope>
</reference>
<protein>
    <submittedName>
        <fullName evidence="1">Uncharacterized protein</fullName>
    </submittedName>
</protein>
<evidence type="ECO:0000313" key="1">
    <source>
        <dbReference type="EnsemblPlants" id="Kaladp1228s0004.1.v1.1.CDS.1"/>
    </source>
</evidence>
<dbReference type="AlphaFoldDB" id="A0A7N1A9U9"/>
<dbReference type="EnsemblPlants" id="Kaladp1228s0004.1.v1.1">
    <property type="protein sequence ID" value="Kaladp1228s0004.1.v1.1.CDS.1"/>
    <property type="gene ID" value="Kaladp1228s0004.v1.1"/>
</dbReference>
<dbReference type="Gramene" id="Kaladp1228s0004.2.v1.1">
    <property type="protein sequence ID" value="Kaladp1228s0004.2.v1.1.CDS.1"/>
    <property type="gene ID" value="Kaladp1228s0004.v1.1"/>
</dbReference>
<name>A0A7N1A9U9_KALFE</name>
<dbReference type="EnsemblPlants" id="Kaladp1228s0004.2.v1.1">
    <property type="protein sequence ID" value="Kaladp1228s0004.2.v1.1.CDS.1"/>
    <property type="gene ID" value="Kaladp1228s0004.v1.1"/>
</dbReference>
<dbReference type="Gramene" id="Kaladp1228s0004.1.v1.1">
    <property type="protein sequence ID" value="Kaladp1228s0004.1.v1.1.CDS.1"/>
    <property type="gene ID" value="Kaladp1228s0004.v1.1"/>
</dbReference>